<reference evidence="4 5" key="1">
    <citation type="journal article" date="2012" name="Nat. Commun.">
        <title>A multi-omic map of the lipid-producing yeast Rhodosporidium toruloides.</title>
        <authorList>
            <person name="Zhu Z."/>
            <person name="Zhang S."/>
            <person name="Liu H."/>
            <person name="Shen H."/>
            <person name="Lin X."/>
            <person name="Yang F."/>
            <person name="Zhou Y.J."/>
            <person name="Jin G."/>
            <person name="Ye M."/>
            <person name="Zou H."/>
            <person name="Zou H."/>
            <person name="Zhao Z.K."/>
        </authorList>
    </citation>
    <scope>NUCLEOTIDE SEQUENCE [LARGE SCALE GENOMIC DNA]</scope>
    <source>
        <strain evidence="4 5">NP11</strain>
    </source>
</reference>
<evidence type="ECO:0000256" key="2">
    <source>
        <dbReference type="SAM" id="Phobius"/>
    </source>
</evidence>
<feature type="compositionally biased region" description="Polar residues" evidence="1">
    <location>
        <begin position="326"/>
        <end position="336"/>
    </location>
</feature>
<feature type="transmembrane region" description="Helical" evidence="2">
    <location>
        <begin position="741"/>
        <end position="760"/>
    </location>
</feature>
<keyword evidence="2" id="KW-1133">Transmembrane helix</keyword>
<dbReference type="GO" id="GO:0044695">
    <property type="term" value="C:Dsc E3 ubiquitin ligase complex"/>
    <property type="evidence" value="ECO:0007669"/>
    <property type="project" value="InterPro"/>
</dbReference>
<keyword evidence="5" id="KW-1185">Reference proteome</keyword>
<dbReference type="InterPro" id="IPR038967">
    <property type="entry name" value="Dsc4-like"/>
</dbReference>
<feature type="compositionally biased region" description="Low complexity" evidence="1">
    <location>
        <begin position="51"/>
        <end position="73"/>
    </location>
</feature>
<feature type="domain" description="DUF1746" evidence="3">
    <location>
        <begin position="736"/>
        <end position="845"/>
    </location>
</feature>
<dbReference type="Proteomes" id="UP000016926">
    <property type="component" value="Unassembled WGS sequence"/>
</dbReference>
<protein>
    <recommendedName>
        <fullName evidence="3">DUF1746 domain-containing protein</fullName>
    </recommendedName>
</protein>
<dbReference type="GO" id="GO:0032933">
    <property type="term" value="P:SREBP signaling pathway"/>
    <property type="evidence" value="ECO:0007669"/>
    <property type="project" value="InterPro"/>
</dbReference>
<feature type="compositionally biased region" description="Low complexity" evidence="1">
    <location>
        <begin position="363"/>
        <end position="388"/>
    </location>
</feature>
<feature type="transmembrane region" description="Helical" evidence="2">
    <location>
        <begin position="831"/>
        <end position="854"/>
    </location>
</feature>
<keyword evidence="2" id="KW-0812">Transmembrane</keyword>
<dbReference type="eggNOG" id="ENOG502S8Z6">
    <property type="taxonomic scope" value="Eukaryota"/>
</dbReference>
<proteinExistence type="predicted"/>
<evidence type="ECO:0000313" key="4">
    <source>
        <dbReference type="EMBL" id="EMS19626.1"/>
    </source>
</evidence>
<feature type="compositionally biased region" description="Low complexity" evidence="1">
    <location>
        <begin position="16"/>
        <end position="27"/>
    </location>
</feature>
<dbReference type="InterPro" id="IPR013715">
    <property type="entry name" value="DUF1746"/>
</dbReference>
<feature type="transmembrane region" description="Helical" evidence="2">
    <location>
        <begin position="780"/>
        <end position="800"/>
    </location>
</feature>
<feature type="compositionally biased region" description="Pro residues" evidence="1">
    <location>
        <begin position="493"/>
        <end position="508"/>
    </location>
</feature>
<gene>
    <name evidence="4" type="ORF">RHTO_04161</name>
</gene>
<dbReference type="HOGENOM" id="CLU_299600_0_0_1"/>
<accession>M7WNJ9</accession>
<dbReference type="PANTHER" id="PTHR39405:SF1">
    <property type="entry name" value="DSC E3 UBIQUITIN LIGASE COMPLEX SUBUNIT 4"/>
    <property type="match status" value="1"/>
</dbReference>
<feature type="compositionally biased region" description="Acidic residues" evidence="1">
    <location>
        <begin position="203"/>
        <end position="243"/>
    </location>
</feature>
<sequence length="1001" mass="106418">MPFFQAPLRLDDFQRASSAFPAASSSSAHRDPDSPSPNKKRRVDSVPPALGGRRNSAGASGSSSPAPRSAAAARKSETDAARRAEINARYEELTRDQARLQATLRLQDAWEDIQRRHSTMPGTGTPAPRARAASVGGGGTPRRHRPGRSRAIPVEEDDIIDLSTLDFVEDRGILRNSKAGGFAIGAYGGSGTEGIVVGLDTGGGDDDGTEADEDEEEEEELEDYTDSDAESYTSEDELGELDELPSQPSLVFREERRKEAERLKEVLEFQQQEALARGVSSGPSSRATPRPGNETLPAPVAAADEDDLDLFATSPPAASTPRRRQSSSPLVSPSKTPQRASQPPPRPSSSTSTLRRAVDHFHLASPAPSSRAKSRPLPSSPSSRAFSAPPKPISRGKAAGLPTPPSSFAAGRASQQAGPSRPPPSTSPLREVIYIDSPSPSPSPAPEARRPHRRSPSPELFGDMSPPIRRAASPELVAGPSTSKPNQVFQRPTPTPTPPPPRPAPPPAAAFSLTPAKPASATKKPRTKPRQHAFELIIDVPARRSRAPAKVATSKPMPNLASTSEVDKPVSRRTSGLSTPPLSKGPKDAPRSASMRPSPSMTQKASSSRFAPTPTEVLPAPPQLPASATDYEEDELLLSSPTKPARATPARRMSLPPPFRTMSVGPSDRAKATAWMSGGKKASLSALGGRDVFAEDDDSEDELGKWYSLSTVAGSHQPQTLSTRHAVYLVDLLSSLSSASFVLAALIYLLSPSHFLTLIFRLALQIQFTNPRRVHPERSLRFFVALWGVQAGVAAVGHGLSGSQGTKGRLGYVQRGVMLDFVGQAVTPSTFHLVALDIILAILQLATLLVAFGATVPSDLDSSSSGEAGRDYGPLLGVDEEEVFDEEEGDEAGPGGRKRRRSRNGYESVELEDEEEDGQWIGGAGDAYGPSSAKPPSPATSSSAFSTSSSSALSSSRYTRIPLIADFRLRTVWTEIARSSPSRTEVEDRGVEAMEEGRAAG</sequence>
<feature type="region of interest" description="Disordered" evidence="1">
    <location>
        <begin position="195"/>
        <end position="258"/>
    </location>
</feature>
<feature type="compositionally biased region" description="Low complexity" evidence="1">
    <location>
        <begin position="939"/>
        <end position="955"/>
    </location>
</feature>
<feature type="region of interest" description="Disordered" evidence="1">
    <location>
        <begin position="117"/>
        <end position="152"/>
    </location>
</feature>
<feature type="compositionally biased region" description="Polar residues" evidence="1">
    <location>
        <begin position="480"/>
        <end position="490"/>
    </location>
</feature>
<feature type="region of interest" description="Disordered" evidence="1">
    <location>
        <begin position="271"/>
        <end position="667"/>
    </location>
</feature>
<feature type="compositionally biased region" description="Polar residues" evidence="1">
    <location>
        <begin position="572"/>
        <end position="581"/>
    </location>
</feature>
<evidence type="ECO:0000259" key="3">
    <source>
        <dbReference type="Pfam" id="PF08508"/>
    </source>
</evidence>
<evidence type="ECO:0000256" key="1">
    <source>
        <dbReference type="SAM" id="MobiDB-lite"/>
    </source>
</evidence>
<dbReference type="AlphaFoldDB" id="M7WNJ9"/>
<keyword evidence="2" id="KW-0472">Membrane</keyword>
<feature type="compositionally biased region" description="Basic and acidic residues" evidence="1">
    <location>
        <begin position="984"/>
        <end position="1001"/>
    </location>
</feature>
<feature type="region of interest" description="Disordered" evidence="1">
    <location>
        <begin position="978"/>
        <end position="1001"/>
    </location>
</feature>
<dbReference type="PANTHER" id="PTHR39405">
    <property type="entry name" value="DSC E3 UBIQUITIN LIGASE COMPLEX SUBUNIT 4"/>
    <property type="match status" value="1"/>
</dbReference>
<dbReference type="RefSeq" id="XP_016270745.1">
    <property type="nucleotide sequence ID" value="XM_016417829.1"/>
</dbReference>
<dbReference type="Pfam" id="PF08508">
    <property type="entry name" value="DUF1746"/>
    <property type="match status" value="1"/>
</dbReference>
<feature type="compositionally biased region" description="Low complexity" evidence="1">
    <location>
        <begin position="591"/>
        <end position="601"/>
    </location>
</feature>
<evidence type="ECO:0000313" key="5">
    <source>
        <dbReference type="Proteomes" id="UP000016926"/>
    </source>
</evidence>
<dbReference type="EMBL" id="KB722667">
    <property type="protein sequence ID" value="EMS19626.1"/>
    <property type="molecule type" value="Genomic_DNA"/>
</dbReference>
<dbReference type="GeneID" id="27368174"/>
<feature type="region of interest" description="Disordered" evidence="1">
    <location>
        <begin position="15"/>
        <end position="83"/>
    </location>
</feature>
<feature type="compositionally biased region" description="Basic and acidic residues" evidence="1">
    <location>
        <begin position="74"/>
        <end position="83"/>
    </location>
</feature>
<organism evidence="4 5">
    <name type="scientific">Rhodotorula toruloides (strain NP11)</name>
    <name type="common">Yeast</name>
    <name type="synonym">Rhodosporidium toruloides</name>
    <dbReference type="NCBI Taxonomy" id="1130832"/>
    <lineage>
        <taxon>Eukaryota</taxon>
        <taxon>Fungi</taxon>
        <taxon>Dikarya</taxon>
        <taxon>Basidiomycota</taxon>
        <taxon>Pucciniomycotina</taxon>
        <taxon>Microbotryomycetes</taxon>
        <taxon>Sporidiobolales</taxon>
        <taxon>Sporidiobolaceae</taxon>
        <taxon>Rhodotorula</taxon>
    </lineage>
</organism>
<feature type="compositionally biased region" description="Acidic residues" evidence="1">
    <location>
        <begin position="909"/>
        <end position="918"/>
    </location>
</feature>
<feature type="compositionally biased region" description="Acidic residues" evidence="1">
    <location>
        <begin position="878"/>
        <end position="891"/>
    </location>
</feature>
<feature type="region of interest" description="Disordered" evidence="1">
    <location>
        <begin position="877"/>
        <end position="955"/>
    </location>
</feature>
<dbReference type="OrthoDB" id="2530050at2759"/>
<dbReference type="GO" id="GO:0005783">
    <property type="term" value="C:endoplasmic reticulum"/>
    <property type="evidence" value="ECO:0007669"/>
    <property type="project" value="TreeGrafter"/>
</dbReference>
<name>M7WNJ9_RHOT1</name>